<dbReference type="InterPro" id="IPR048666">
    <property type="entry name" value="RedAm-like_C"/>
</dbReference>
<sequence>MSSKVSVLGLGAMGTALATKFLENGYQTTLWNRTTEKAASLVERGCRLSATIPDALQASDLILICLIDAQAVKETLSRALQSLAGKTVINLTNGTPDQARQLSELVLTHGGTEYIHGGIMAVPAMIGSSEAVLLYSGGSQENFRRVKKDLSILGTGKFLSEDAGSASLYDLALLSGMYGLFSGFLHATALVRSGEKEATATGFMSLLVPWLSGMIGYLGVMAKQIDEGNYVTQGSNIAMQIVAVENILEASETNGVSADVIHPIKSLMKLALAAGRENEDISALIEHL</sequence>
<dbReference type="Gene3D" id="1.10.1040.10">
    <property type="entry name" value="N-(1-d-carboxylethyl)-l-norvaline Dehydrogenase, domain 2"/>
    <property type="match status" value="1"/>
</dbReference>
<dbReference type="Gene3D" id="3.40.50.720">
    <property type="entry name" value="NAD(P)-binding Rossmann-like Domain"/>
    <property type="match status" value="1"/>
</dbReference>
<dbReference type="SUPFAM" id="SSF51735">
    <property type="entry name" value="NAD(P)-binding Rossmann-fold domains"/>
    <property type="match status" value="1"/>
</dbReference>
<organism evidence="4 5">
    <name type="scientific">Penicillium egyptiacum</name>
    <dbReference type="NCBI Taxonomy" id="1303716"/>
    <lineage>
        <taxon>Eukaryota</taxon>
        <taxon>Fungi</taxon>
        <taxon>Dikarya</taxon>
        <taxon>Ascomycota</taxon>
        <taxon>Pezizomycotina</taxon>
        <taxon>Eurotiomycetes</taxon>
        <taxon>Eurotiomycetidae</taxon>
        <taxon>Eurotiales</taxon>
        <taxon>Aspergillaceae</taxon>
        <taxon>Penicillium</taxon>
    </lineage>
</organism>
<dbReference type="InterPro" id="IPR013328">
    <property type="entry name" value="6PGD_dom2"/>
</dbReference>
<dbReference type="GO" id="GO:0140673">
    <property type="term" value="P:transcription elongation-coupled chromatin remodeling"/>
    <property type="evidence" value="ECO:0007669"/>
    <property type="project" value="TreeGrafter"/>
</dbReference>
<evidence type="ECO:0000313" key="5">
    <source>
        <dbReference type="Proteomes" id="UP001154252"/>
    </source>
</evidence>
<name>A0A9W4P744_9EURO</name>
<dbReference type="Pfam" id="PF03446">
    <property type="entry name" value="NAD_binding_2"/>
    <property type="match status" value="1"/>
</dbReference>
<dbReference type="GO" id="GO:0016491">
    <property type="term" value="F:oxidoreductase activity"/>
    <property type="evidence" value="ECO:0007669"/>
    <property type="project" value="UniProtKB-KW"/>
</dbReference>
<dbReference type="OrthoDB" id="435038at2759"/>
<dbReference type="InterPro" id="IPR036291">
    <property type="entry name" value="NAD(P)-bd_dom_sf"/>
</dbReference>
<gene>
    <name evidence="4" type="ORF">PEGY_LOCUS7637</name>
</gene>
<dbReference type="AlphaFoldDB" id="A0A9W4P744"/>
<accession>A0A9W4P744</accession>
<dbReference type="EMBL" id="CAJVRC010000882">
    <property type="protein sequence ID" value="CAG8903933.1"/>
    <property type="molecule type" value="Genomic_DNA"/>
</dbReference>
<dbReference type="GO" id="GO:0003677">
    <property type="term" value="F:DNA binding"/>
    <property type="evidence" value="ECO:0007669"/>
    <property type="project" value="TreeGrafter"/>
</dbReference>
<evidence type="ECO:0000259" key="2">
    <source>
        <dbReference type="Pfam" id="PF03446"/>
    </source>
</evidence>
<dbReference type="InterPro" id="IPR015815">
    <property type="entry name" value="HIBADH-related"/>
</dbReference>
<dbReference type="Pfam" id="PF21761">
    <property type="entry name" value="RedAm-like_C"/>
    <property type="match status" value="1"/>
</dbReference>
<keyword evidence="5" id="KW-1185">Reference proteome</keyword>
<dbReference type="PANTHER" id="PTHR43580">
    <property type="entry name" value="OXIDOREDUCTASE GLYR1-RELATED"/>
    <property type="match status" value="1"/>
</dbReference>
<dbReference type="Proteomes" id="UP001154252">
    <property type="component" value="Unassembled WGS sequence"/>
</dbReference>
<evidence type="ECO:0000313" key="4">
    <source>
        <dbReference type="EMBL" id="CAG8903933.1"/>
    </source>
</evidence>
<evidence type="ECO:0000256" key="1">
    <source>
        <dbReference type="ARBA" id="ARBA00023002"/>
    </source>
</evidence>
<dbReference type="GO" id="GO:0050661">
    <property type="term" value="F:NADP binding"/>
    <property type="evidence" value="ECO:0007669"/>
    <property type="project" value="InterPro"/>
</dbReference>
<reference evidence="4" key="1">
    <citation type="submission" date="2021-07" db="EMBL/GenBank/DDBJ databases">
        <authorList>
            <person name="Branca A.L. A."/>
        </authorList>
    </citation>
    <scope>NUCLEOTIDE SEQUENCE</scope>
</reference>
<evidence type="ECO:0000259" key="3">
    <source>
        <dbReference type="Pfam" id="PF21761"/>
    </source>
</evidence>
<keyword evidence="1" id="KW-0560">Oxidoreductase</keyword>
<feature type="domain" description="NADPH-dependent reductive aminase-like C-terminal" evidence="3">
    <location>
        <begin position="162"/>
        <end position="288"/>
    </location>
</feature>
<dbReference type="PIRSF" id="PIRSF000103">
    <property type="entry name" value="HIBADH"/>
    <property type="match status" value="1"/>
</dbReference>
<evidence type="ECO:0008006" key="6">
    <source>
        <dbReference type="Google" id="ProtNLM"/>
    </source>
</evidence>
<dbReference type="GO" id="GO:0000785">
    <property type="term" value="C:chromatin"/>
    <property type="evidence" value="ECO:0007669"/>
    <property type="project" value="TreeGrafter"/>
</dbReference>
<comment type="caution">
    <text evidence="4">The sequence shown here is derived from an EMBL/GenBank/DDBJ whole genome shotgun (WGS) entry which is preliminary data.</text>
</comment>
<feature type="domain" description="6-phosphogluconate dehydrogenase NADP-binding" evidence="2">
    <location>
        <begin position="4"/>
        <end position="154"/>
    </location>
</feature>
<dbReference type="GO" id="GO:0031491">
    <property type="term" value="F:nucleosome binding"/>
    <property type="evidence" value="ECO:0007669"/>
    <property type="project" value="TreeGrafter"/>
</dbReference>
<proteinExistence type="predicted"/>
<dbReference type="InterPro" id="IPR051265">
    <property type="entry name" value="HIBADH-related_NP60_sf"/>
</dbReference>
<dbReference type="PANTHER" id="PTHR43580:SF2">
    <property type="entry name" value="CYTOKINE-LIKE NUCLEAR FACTOR N-PAC"/>
    <property type="match status" value="1"/>
</dbReference>
<dbReference type="InterPro" id="IPR006115">
    <property type="entry name" value="6PGDH_NADP-bd"/>
</dbReference>
<protein>
    <recommendedName>
        <fullName evidence="6">6-phosphogluconate dehydrogenase NADP-binding domain-containing protein</fullName>
    </recommendedName>
</protein>